<dbReference type="STRING" id="1884432.SAMN05518683_1057"/>
<feature type="domain" description="Calcineurin-like phosphoesterase" evidence="1">
    <location>
        <begin position="46"/>
        <end position="197"/>
    </location>
</feature>
<dbReference type="PANTHER" id="PTHR31302">
    <property type="entry name" value="TRANSMEMBRANE PROTEIN WITH METALLOPHOSPHOESTERASE DOMAIN-RELATED"/>
    <property type="match status" value="1"/>
</dbReference>
<dbReference type="PANTHER" id="PTHR31302:SF32">
    <property type="entry name" value="PHOSPHOESTERASE"/>
    <property type="match status" value="1"/>
</dbReference>
<evidence type="ECO:0000313" key="3">
    <source>
        <dbReference type="Proteomes" id="UP000198892"/>
    </source>
</evidence>
<dbReference type="InterPro" id="IPR051158">
    <property type="entry name" value="Metallophosphoesterase_sf"/>
</dbReference>
<dbReference type="OrthoDB" id="9780884at2"/>
<dbReference type="GO" id="GO:0009245">
    <property type="term" value="P:lipid A biosynthetic process"/>
    <property type="evidence" value="ECO:0007669"/>
    <property type="project" value="TreeGrafter"/>
</dbReference>
<gene>
    <name evidence="2" type="ORF">SAMN05518683_1057</name>
</gene>
<protein>
    <submittedName>
        <fullName evidence="2">Predicted phosphohydrolase, MPP superfamily</fullName>
    </submittedName>
</protein>
<accession>A0A1I5Q2M2</accession>
<dbReference type="InterPro" id="IPR029052">
    <property type="entry name" value="Metallo-depent_PP-like"/>
</dbReference>
<keyword evidence="3" id="KW-1185">Reference proteome</keyword>
<dbReference type="GO" id="GO:0016020">
    <property type="term" value="C:membrane"/>
    <property type="evidence" value="ECO:0007669"/>
    <property type="project" value="GOC"/>
</dbReference>
<dbReference type="Proteomes" id="UP000198892">
    <property type="component" value="Unassembled WGS sequence"/>
</dbReference>
<dbReference type="EMBL" id="FOXD01000005">
    <property type="protein sequence ID" value="SFP40447.1"/>
    <property type="molecule type" value="Genomic_DNA"/>
</dbReference>
<dbReference type="RefSeq" id="WP_093335921.1">
    <property type="nucleotide sequence ID" value="NZ_FOXD01000005.1"/>
</dbReference>
<keyword evidence="2" id="KW-0378">Hydrolase</keyword>
<dbReference type="InterPro" id="IPR004843">
    <property type="entry name" value="Calcineurin-like_PHP"/>
</dbReference>
<dbReference type="SUPFAM" id="SSF56300">
    <property type="entry name" value="Metallo-dependent phosphatases"/>
    <property type="match status" value="1"/>
</dbReference>
<dbReference type="GO" id="GO:0008758">
    <property type="term" value="F:UDP-2,3-diacylglucosamine hydrolase activity"/>
    <property type="evidence" value="ECO:0007669"/>
    <property type="project" value="TreeGrafter"/>
</dbReference>
<sequence>MTLIKYMTACVSAVVLWMFFKAGRTNVVQEELTVPSLPDPFEGKSIFFISDIHRRRIPVSLIRKVRGADLVIIGGDLLEKGVPYPRIRLNIRRLKQIGPVLFVWGNNDIEKNTGQLQRLFEEEGVVVLENSIYSWDAGGRVVPIAGAGSNTLSVDRFMLQSIPKTGPLLFVLHDPADLQYIEGRNRIDAALSGHTHGGQIRIGKLSPGEPGGWKDRYGFPLLISNGFGTTKLPLRLGAPVETHLIKLRSRT</sequence>
<dbReference type="Pfam" id="PF00149">
    <property type="entry name" value="Metallophos"/>
    <property type="match status" value="1"/>
</dbReference>
<organism evidence="2 3">
    <name type="scientific">Salibacterium halotolerans</name>
    <dbReference type="NCBI Taxonomy" id="1884432"/>
    <lineage>
        <taxon>Bacteria</taxon>
        <taxon>Bacillati</taxon>
        <taxon>Bacillota</taxon>
        <taxon>Bacilli</taxon>
        <taxon>Bacillales</taxon>
        <taxon>Bacillaceae</taxon>
    </lineage>
</organism>
<proteinExistence type="predicted"/>
<evidence type="ECO:0000259" key="1">
    <source>
        <dbReference type="Pfam" id="PF00149"/>
    </source>
</evidence>
<dbReference type="Gene3D" id="3.60.21.10">
    <property type="match status" value="1"/>
</dbReference>
<evidence type="ECO:0000313" key="2">
    <source>
        <dbReference type="EMBL" id="SFP40447.1"/>
    </source>
</evidence>
<reference evidence="3" key="1">
    <citation type="submission" date="2016-10" db="EMBL/GenBank/DDBJ databases">
        <authorList>
            <person name="Varghese N."/>
            <person name="Submissions S."/>
        </authorList>
    </citation>
    <scope>NUCLEOTIDE SEQUENCE [LARGE SCALE GENOMIC DNA]</scope>
    <source>
        <strain evidence="3">S7</strain>
    </source>
</reference>
<dbReference type="AlphaFoldDB" id="A0A1I5Q2M2"/>
<name>A0A1I5Q2M2_9BACI</name>